<accession>A0A9Q2XL99</accession>
<gene>
    <name evidence="1" type="ORF">KUO17_15640</name>
</gene>
<dbReference type="CDD" id="cd00580">
    <property type="entry name" value="CHMI"/>
    <property type="match status" value="1"/>
</dbReference>
<evidence type="ECO:0000313" key="1">
    <source>
        <dbReference type="EMBL" id="MBV6288445.1"/>
    </source>
</evidence>
<dbReference type="PANTHER" id="PTHR37950">
    <property type="entry name" value="4-HYDROXYPHENYLACETATE CATABOLISM PROTEIN"/>
    <property type="match status" value="1"/>
</dbReference>
<keyword evidence="2" id="KW-1185">Reference proteome</keyword>
<dbReference type="AlphaFoldDB" id="A0A9Q2XL99"/>
<comment type="caution">
    <text evidence="1">The sequence shown here is derived from an EMBL/GenBank/DDBJ whole genome shotgun (WGS) entry which is preliminary data.</text>
</comment>
<reference evidence="1" key="1">
    <citation type="journal article" date="2022" name="Int. J. Syst. Evol. Microbiol.">
        <title>Pseudomonas aegrilactucae sp. nov. and Pseudomonas morbosilactucae sp. nov., pathogens causing bacterial rot of lettuce in Japan.</title>
        <authorList>
            <person name="Sawada H."/>
            <person name="Fujikawa T."/>
            <person name="Satou M."/>
        </authorList>
    </citation>
    <scope>NUCLEOTIDE SEQUENCE</scope>
    <source>
        <strain evidence="1">MAFF 301350</strain>
    </source>
</reference>
<evidence type="ECO:0000313" key="2">
    <source>
        <dbReference type="Proteomes" id="UP001106592"/>
    </source>
</evidence>
<dbReference type="RefSeq" id="WP_217976449.1">
    <property type="nucleotide sequence ID" value="NZ_JAHTBI010000053.1"/>
</dbReference>
<reference evidence="1" key="2">
    <citation type="journal article" date="2023" name="Plant Pathol.">
        <title>Dismantling and reorganizing Pseudomonas marginalis sensu#lato.</title>
        <authorList>
            <person name="Sawada H."/>
            <person name="Fujikawa T."/>
            <person name="Satou M."/>
        </authorList>
    </citation>
    <scope>NUCLEOTIDE SEQUENCE</scope>
    <source>
        <strain evidence="1">MAFF 301350</strain>
    </source>
</reference>
<dbReference type="Proteomes" id="UP001106592">
    <property type="component" value="Unassembled WGS sequence"/>
</dbReference>
<dbReference type="EMBL" id="JAHTBI010000053">
    <property type="protein sequence ID" value="MBV6288445.1"/>
    <property type="molecule type" value="Genomic_DNA"/>
</dbReference>
<dbReference type="PANTHER" id="PTHR37950:SF1">
    <property type="entry name" value="4-HYDROXYPHENYLACETATE CATABOLISM PROTEIN"/>
    <property type="match status" value="1"/>
</dbReference>
<sequence length="123" mass="13559">MPHLHLEYSDNLKQLDVEKTLLRLNHALVGSGQFAQELDIKARAQAFADFRVGVAPVDRAFACVRLALLSGRSAEVKQQLSSSLLEVLKEAVQGASTLEVQLSVEVRDMDRDTYVKVLLPAEA</sequence>
<dbReference type="GO" id="GO:0008704">
    <property type="term" value="F:5-carboxymethyl-2-hydroxymuconate delta-isomerase activity"/>
    <property type="evidence" value="ECO:0007669"/>
    <property type="project" value="InterPro"/>
</dbReference>
<name>A0A9Q2XL99_9PSED</name>
<dbReference type="InterPro" id="IPR004220">
    <property type="entry name" value="5-COMe_2-OHmuconate_Isoase"/>
</dbReference>
<protein>
    <submittedName>
        <fullName evidence="1">5-carboxymethyl-2-hydroxymuconate Delta-isomerase</fullName>
    </submittedName>
</protein>
<dbReference type="Pfam" id="PF02962">
    <property type="entry name" value="CHMI"/>
    <property type="match status" value="1"/>
</dbReference>
<organism evidence="1 2">
    <name type="scientific">Pseudomonas aegrilactucae</name>
    <dbReference type="NCBI Taxonomy" id="2854028"/>
    <lineage>
        <taxon>Bacteria</taxon>
        <taxon>Pseudomonadati</taxon>
        <taxon>Pseudomonadota</taxon>
        <taxon>Gammaproteobacteria</taxon>
        <taxon>Pseudomonadales</taxon>
        <taxon>Pseudomonadaceae</taxon>
        <taxon>Pseudomonas</taxon>
    </lineage>
</organism>
<proteinExistence type="predicted"/>